<dbReference type="AlphaFoldDB" id="A0A392SKW7"/>
<dbReference type="EMBL" id="LXQA010387403">
    <property type="protein sequence ID" value="MCI48506.1"/>
    <property type="molecule type" value="Genomic_DNA"/>
</dbReference>
<evidence type="ECO:0000313" key="2">
    <source>
        <dbReference type="Proteomes" id="UP000265520"/>
    </source>
</evidence>
<evidence type="ECO:0000313" key="1">
    <source>
        <dbReference type="EMBL" id="MCI48506.1"/>
    </source>
</evidence>
<keyword evidence="2" id="KW-1185">Reference proteome</keyword>
<comment type="caution">
    <text evidence="1">The sequence shown here is derived from an EMBL/GenBank/DDBJ whole genome shotgun (WGS) entry which is preliminary data.</text>
</comment>
<dbReference type="Proteomes" id="UP000265520">
    <property type="component" value="Unassembled WGS sequence"/>
</dbReference>
<sequence>TSLPKISSLGLLCPDHSPGLPCSSTSARDFS</sequence>
<protein>
    <submittedName>
        <fullName evidence="1">Uncharacterized protein</fullName>
    </submittedName>
</protein>
<name>A0A392SKW7_9FABA</name>
<proteinExistence type="predicted"/>
<accession>A0A392SKW7</accession>
<feature type="non-terminal residue" evidence="1">
    <location>
        <position position="1"/>
    </location>
</feature>
<organism evidence="1 2">
    <name type="scientific">Trifolium medium</name>
    <dbReference type="NCBI Taxonomy" id="97028"/>
    <lineage>
        <taxon>Eukaryota</taxon>
        <taxon>Viridiplantae</taxon>
        <taxon>Streptophyta</taxon>
        <taxon>Embryophyta</taxon>
        <taxon>Tracheophyta</taxon>
        <taxon>Spermatophyta</taxon>
        <taxon>Magnoliopsida</taxon>
        <taxon>eudicotyledons</taxon>
        <taxon>Gunneridae</taxon>
        <taxon>Pentapetalae</taxon>
        <taxon>rosids</taxon>
        <taxon>fabids</taxon>
        <taxon>Fabales</taxon>
        <taxon>Fabaceae</taxon>
        <taxon>Papilionoideae</taxon>
        <taxon>50 kb inversion clade</taxon>
        <taxon>NPAAA clade</taxon>
        <taxon>Hologalegina</taxon>
        <taxon>IRL clade</taxon>
        <taxon>Trifolieae</taxon>
        <taxon>Trifolium</taxon>
    </lineage>
</organism>
<reference evidence="1 2" key="1">
    <citation type="journal article" date="2018" name="Front. Plant Sci.">
        <title>Red Clover (Trifolium pratense) and Zigzag Clover (T. medium) - A Picture of Genomic Similarities and Differences.</title>
        <authorList>
            <person name="Dluhosova J."/>
            <person name="Istvanek J."/>
            <person name="Nedelnik J."/>
            <person name="Repkova J."/>
        </authorList>
    </citation>
    <scope>NUCLEOTIDE SEQUENCE [LARGE SCALE GENOMIC DNA]</scope>
    <source>
        <strain evidence="2">cv. 10/8</strain>
        <tissue evidence="1">Leaf</tissue>
    </source>
</reference>